<dbReference type="PROSITE" id="PS51257">
    <property type="entry name" value="PROKAR_LIPOPROTEIN"/>
    <property type="match status" value="1"/>
</dbReference>
<protein>
    <recommendedName>
        <fullName evidence="4">Lipoprotein</fullName>
    </recommendedName>
</protein>
<evidence type="ECO:0000313" key="3">
    <source>
        <dbReference type="Proteomes" id="UP001371218"/>
    </source>
</evidence>
<feature type="signal peptide" evidence="1">
    <location>
        <begin position="1"/>
        <end position="23"/>
    </location>
</feature>
<dbReference type="EMBL" id="JBBUTG010000004">
    <property type="protein sequence ID" value="MEK8031076.1"/>
    <property type="molecule type" value="Genomic_DNA"/>
</dbReference>
<evidence type="ECO:0000256" key="1">
    <source>
        <dbReference type="SAM" id="SignalP"/>
    </source>
</evidence>
<evidence type="ECO:0000313" key="2">
    <source>
        <dbReference type="EMBL" id="MEK8031076.1"/>
    </source>
</evidence>
<evidence type="ECO:0008006" key="4">
    <source>
        <dbReference type="Google" id="ProtNLM"/>
    </source>
</evidence>
<organism evidence="2 3">
    <name type="scientific">Ideonella lacteola</name>
    <dbReference type="NCBI Taxonomy" id="2984193"/>
    <lineage>
        <taxon>Bacteria</taxon>
        <taxon>Pseudomonadati</taxon>
        <taxon>Pseudomonadota</taxon>
        <taxon>Betaproteobacteria</taxon>
        <taxon>Burkholderiales</taxon>
        <taxon>Sphaerotilaceae</taxon>
        <taxon>Ideonella</taxon>
    </lineage>
</organism>
<feature type="chain" id="PRO_5046120383" description="Lipoprotein" evidence="1">
    <location>
        <begin position="24"/>
        <end position="266"/>
    </location>
</feature>
<accession>A0ABU9BM97</accession>
<sequence>MNKTLSYTLGGALAATCMLSACGGGSGSDDSDRQEGDKLYVGYYLEDPVNNPEDPTPGTMILRLPPDTGAFEGQMPFSYVGCMGGADVGTVKGTRSAAGLEGNWTGTVDNVAVGGNYTGTYDAAHDEFRGTYQNSGGKVHVQAGDCHHDIAALGTWKLFGSGTTNTPSDFVVNSTGGVKPTWSWRSLGSTVFYLVRVFDQDCLNESVTSVECMMGEAETAGTQVAYPSAFPDAKPLVAGTSYLIAVHAVNVVDRQQVGFSTRVDKP</sequence>
<gene>
    <name evidence="2" type="ORF">AACH06_09645</name>
</gene>
<comment type="caution">
    <text evidence="2">The sequence shown here is derived from an EMBL/GenBank/DDBJ whole genome shotgun (WGS) entry which is preliminary data.</text>
</comment>
<reference evidence="2 3" key="1">
    <citation type="submission" date="2024-04" db="EMBL/GenBank/DDBJ databases">
        <title>Novel species of the genus Ideonella isolated from streams.</title>
        <authorList>
            <person name="Lu H."/>
        </authorList>
    </citation>
    <scope>NUCLEOTIDE SEQUENCE [LARGE SCALE GENOMIC DNA]</scope>
    <source>
        <strain evidence="2 3">DXS29W</strain>
    </source>
</reference>
<keyword evidence="3" id="KW-1185">Reference proteome</keyword>
<proteinExistence type="predicted"/>
<name>A0ABU9BM97_9BURK</name>
<dbReference type="RefSeq" id="WP_341425438.1">
    <property type="nucleotide sequence ID" value="NZ_JBBUTG010000004.1"/>
</dbReference>
<dbReference type="Proteomes" id="UP001371218">
    <property type="component" value="Unassembled WGS sequence"/>
</dbReference>
<keyword evidence="1" id="KW-0732">Signal</keyword>